<keyword evidence="2" id="KW-1185">Reference proteome</keyword>
<evidence type="ECO:0000313" key="1">
    <source>
        <dbReference type="EMBL" id="KAL2737784.1"/>
    </source>
</evidence>
<comment type="caution">
    <text evidence="1">The sequence shown here is derived from an EMBL/GenBank/DDBJ whole genome shotgun (WGS) entry which is preliminary data.</text>
</comment>
<dbReference type="EMBL" id="JAUDFV010000027">
    <property type="protein sequence ID" value="KAL2737784.1"/>
    <property type="molecule type" value="Genomic_DNA"/>
</dbReference>
<evidence type="ECO:0000313" key="2">
    <source>
        <dbReference type="Proteomes" id="UP001607302"/>
    </source>
</evidence>
<dbReference type="AlphaFoldDB" id="A0ABD2BYC9"/>
<dbReference type="Proteomes" id="UP001607302">
    <property type="component" value="Unassembled WGS sequence"/>
</dbReference>
<protein>
    <submittedName>
        <fullName evidence="1">Uncharacterized protein</fullName>
    </submittedName>
</protein>
<name>A0ABD2BYC9_VESSQ</name>
<sequence>MKMLSLGNQNDCDSTFPRGYFPCKSLEHPGEFTVHTWTRAKERWNRVISVVISHSCPVLRLQRIFAFVYTLKLSTLNVTKSASFDWTGESIKSYENTSSLSSY</sequence>
<gene>
    <name evidence="1" type="ORF">V1478_001870</name>
</gene>
<reference evidence="1 2" key="1">
    <citation type="journal article" date="2024" name="Ann. Entomol. Soc. Am.">
        <title>Genomic analyses of the southern and eastern yellowjacket wasps (Hymenoptera: Vespidae) reveal evolutionary signatures of social life.</title>
        <authorList>
            <person name="Catto M.A."/>
            <person name="Caine P.B."/>
            <person name="Orr S.E."/>
            <person name="Hunt B.G."/>
            <person name="Goodisman M.A.D."/>
        </authorList>
    </citation>
    <scope>NUCLEOTIDE SEQUENCE [LARGE SCALE GENOMIC DNA]</scope>
    <source>
        <strain evidence="1">233</strain>
        <tissue evidence="1">Head and thorax</tissue>
    </source>
</reference>
<proteinExistence type="predicted"/>
<organism evidence="1 2">
    <name type="scientific">Vespula squamosa</name>
    <name type="common">Southern yellow jacket</name>
    <name type="synonym">Wasp</name>
    <dbReference type="NCBI Taxonomy" id="30214"/>
    <lineage>
        <taxon>Eukaryota</taxon>
        <taxon>Metazoa</taxon>
        <taxon>Ecdysozoa</taxon>
        <taxon>Arthropoda</taxon>
        <taxon>Hexapoda</taxon>
        <taxon>Insecta</taxon>
        <taxon>Pterygota</taxon>
        <taxon>Neoptera</taxon>
        <taxon>Endopterygota</taxon>
        <taxon>Hymenoptera</taxon>
        <taxon>Apocrita</taxon>
        <taxon>Aculeata</taxon>
        <taxon>Vespoidea</taxon>
        <taxon>Vespidae</taxon>
        <taxon>Vespinae</taxon>
        <taxon>Vespula</taxon>
    </lineage>
</organism>
<accession>A0ABD2BYC9</accession>